<feature type="compositionally biased region" description="Low complexity" evidence="4">
    <location>
        <begin position="1077"/>
        <end position="1089"/>
    </location>
</feature>
<feature type="compositionally biased region" description="Basic and acidic residues" evidence="4">
    <location>
        <begin position="1570"/>
        <end position="1579"/>
    </location>
</feature>
<reference evidence="7 8" key="1">
    <citation type="submission" date="2020-08" db="EMBL/GenBank/DDBJ databases">
        <authorList>
            <person name="Hejnol A."/>
        </authorList>
    </citation>
    <scope>NUCLEOTIDE SEQUENCE [LARGE SCALE GENOMIC DNA]</scope>
</reference>
<dbReference type="SUPFAM" id="SSF50044">
    <property type="entry name" value="SH3-domain"/>
    <property type="match status" value="1"/>
</dbReference>
<proteinExistence type="predicted"/>
<evidence type="ECO:0000256" key="3">
    <source>
        <dbReference type="PROSITE-ProRule" id="PRU00192"/>
    </source>
</evidence>
<protein>
    <submittedName>
        <fullName evidence="7">DgyrCDS1705</fullName>
    </submittedName>
</protein>
<feature type="compositionally biased region" description="Polar residues" evidence="4">
    <location>
        <begin position="605"/>
        <end position="615"/>
    </location>
</feature>
<dbReference type="SUPFAM" id="SSF48350">
    <property type="entry name" value="GTPase activation domain, GAP"/>
    <property type="match status" value="1"/>
</dbReference>
<feature type="compositionally biased region" description="Low complexity" evidence="4">
    <location>
        <begin position="1477"/>
        <end position="1500"/>
    </location>
</feature>
<feature type="compositionally biased region" description="Basic residues" evidence="4">
    <location>
        <begin position="593"/>
        <end position="602"/>
    </location>
</feature>
<dbReference type="Pfam" id="PF00620">
    <property type="entry name" value="RhoGAP"/>
    <property type="match status" value="1"/>
</dbReference>
<dbReference type="PANTHER" id="PTHR15729:SF10">
    <property type="entry name" value="GTPASE-ACTIVATING PROTEIN CDGAPR"/>
    <property type="match status" value="1"/>
</dbReference>
<name>A0A7I8V804_9ANNE</name>
<dbReference type="Gene3D" id="2.30.30.40">
    <property type="entry name" value="SH3 Domains"/>
    <property type="match status" value="1"/>
</dbReference>
<dbReference type="InterPro" id="IPR000198">
    <property type="entry name" value="RhoGAP_dom"/>
</dbReference>
<feature type="region of interest" description="Disordered" evidence="4">
    <location>
        <begin position="1319"/>
        <end position="1514"/>
    </location>
</feature>
<feature type="region of interest" description="Disordered" evidence="4">
    <location>
        <begin position="1073"/>
        <end position="1103"/>
    </location>
</feature>
<sequence length="1616" mass="183546">MAEGGHSNRTHSQLKEEYGRGSKIRRVSSNKNDISIEKIEPTSSNFGNRPVFQLEDQPHFHYDYSDKCFNHLALVICNNDQDGKKSDLLEDNGKFTIKVTVKDAEMNINVWIVRRSLDDFLALDEAVHKCIWERHSSLLTDLKVLRQYDKNSKSVLQTYLSKFATMAVSGKTVPCSTVLNFFEMDYSGKKLIHARSTLINIPAKACGTVTKPYVKQEFDEISVEVGDMVSIIEMPDSPAHWWRGKRQRDKTVEVGYFPRQCVELLGSKLPESLDNLKNTPIKPVQRSRGKIFAFLLNFFTSRPSRTHLKRKGIVKERVFGCDLGEHVVNVDAKDKIPDIVKCCAEIIEKHGIVDGIYRLSGINSNIQKLRLDFDENRQPDLSKEETLQDIHSISSLLKMYFRELPNPLLTYQLYDQFVDAVKYAQSEEDKPMRISNVVELLPPVHKETARFLFLHLARVASRGYETNMHAKQLSIVWAPNLLRSKRLETPQRCCDMLQDVAVQATITELLINYANQVFGDEKYQDVDGIIKRHRPKSLAVSTPSKYDCRLSADSMLISLEEAKNRKLGRNFEYEKENSRKSKRGNSKSSLFRKSPRSMRSKSSKFTATSDPGKSLTLTAADIPEEWRHHHQPFRLSKSAESLDKCTVFANPSPDIIGLESNENYSKSDNWNSVETKTFKPPPMNRPSIKQANFSLTHHRACSLDSAAIVEPPAEQRSEFFENLNSLEILNSQESLASSVLKGFDETKEDKEFPDYERERTSSFTTFRREQPIYENLQQVKNSHFSSYKQCPRYEKELTEDEFPTATLPEEVEVSQAWSKQLSPSITNSNFSKFEEKNVSVDLITIDESSTDPLSVHIDKFNEISEELERTSNLTSTSDEKEEVPVTIIDEPFPTSDLIMSPAATHRQISRFSLDKTPEEEEKSIVPTSSTCSLNNQTSVNDNHLDDAFTSEKSSPIEDKPIVEAPLTDKVKSLLEERIKSSFEEDVQLSLSLTEKVAESPLKEEVESPLTEKVESPLKEKVESPLKEKVESPLKEKVESPFKEKVESPWEENIIQFGESTPIFRDPVNIKENIELRSPSSSKSNKSIIDSFHEEKKAQTNEKEKSNICYDEMNKNPANVNSEKLFTKIKSTKLPQNDNETVTDKSQGSFVENLKKFDNDKPTFRENNSLENSKQNKNVYFQRRQQFSYENVVKVDKFEKVDVTENESCISATDDKRIDLNLSDSSEQDPITKKRSIKNIGEKADSPILQVARRYSVVESEQVNNLGKVSSSPFLNKQESQDSSQSTVNSPEKKVRLSGSIDSLDEMTIEQLEVKENVPVKVKPSLTSSFSGKASSKPIPKPRRSVESNVARSAPEPEVRKDVIKSHLDSLRSRERPINSGVKQLETKTSSTFSLTTSQKSQERIDITPDTQRKTENLPKFGETSRMFSAKVVKDEKDEKQVAIEGDEENSTNNSSYSSKQGSVRSFLNDKRLAEMFTSTPTATSSPQSSTESSIRRSQSTRVPSIIRSTVDEENNRLSITKRLSSFEFDTLSPAASLKVTKPATFDRTPAQVLKPTQKNTLPNRFSTYEPESKETEIKLPKSMSSSWTPGMEENNSDCNKSVRSLKDRFEQLSSAS</sequence>
<dbReference type="GO" id="GO:0005096">
    <property type="term" value="F:GTPase activator activity"/>
    <property type="evidence" value="ECO:0007669"/>
    <property type="project" value="UniProtKB-KW"/>
</dbReference>
<dbReference type="SMART" id="SM00324">
    <property type="entry name" value="RhoGAP"/>
    <property type="match status" value="1"/>
</dbReference>
<feature type="region of interest" description="Disordered" evidence="4">
    <location>
        <begin position="571"/>
        <end position="615"/>
    </location>
</feature>
<evidence type="ECO:0000256" key="4">
    <source>
        <dbReference type="SAM" id="MobiDB-lite"/>
    </source>
</evidence>
<dbReference type="InterPro" id="IPR051576">
    <property type="entry name" value="PX-Rho_GAP"/>
</dbReference>
<dbReference type="OrthoDB" id="5873004at2759"/>
<feature type="region of interest" description="Disordered" evidence="4">
    <location>
        <begin position="1"/>
        <end position="23"/>
    </location>
</feature>
<feature type="compositionally biased region" description="Low complexity" evidence="4">
    <location>
        <begin position="1386"/>
        <end position="1399"/>
    </location>
</feature>
<feature type="compositionally biased region" description="Basic and acidic residues" evidence="4">
    <location>
        <begin position="1354"/>
        <end position="1376"/>
    </location>
</feature>
<keyword evidence="8" id="KW-1185">Reference proteome</keyword>
<evidence type="ECO:0000313" key="8">
    <source>
        <dbReference type="Proteomes" id="UP000549394"/>
    </source>
</evidence>
<dbReference type="Proteomes" id="UP000549394">
    <property type="component" value="Unassembled WGS sequence"/>
</dbReference>
<feature type="compositionally biased region" description="Polar residues" evidence="4">
    <location>
        <begin position="1267"/>
        <end position="1289"/>
    </location>
</feature>
<evidence type="ECO:0000256" key="1">
    <source>
        <dbReference type="ARBA" id="ARBA00022443"/>
    </source>
</evidence>
<feature type="region of interest" description="Disordered" evidence="4">
    <location>
        <begin position="1267"/>
        <end position="1298"/>
    </location>
</feature>
<feature type="compositionally biased region" description="Basic and acidic residues" evidence="4">
    <location>
        <begin position="1090"/>
        <end position="1103"/>
    </location>
</feature>
<evidence type="ECO:0000313" key="7">
    <source>
        <dbReference type="EMBL" id="CAD5112488.1"/>
    </source>
</evidence>
<accession>A0A7I8V804</accession>
<dbReference type="InterPro" id="IPR036028">
    <property type="entry name" value="SH3-like_dom_sf"/>
</dbReference>
<feature type="compositionally biased region" description="Polar residues" evidence="4">
    <location>
        <begin position="1557"/>
        <end position="1566"/>
    </location>
</feature>
<gene>
    <name evidence="7" type="ORF">DGYR_LOCUS1619</name>
</gene>
<dbReference type="PANTHER" id="PTHR15729">
    <property type="entry name" value="CDC42 GTPASE-ACTIVATING PROTEIN"/>
    <property type="match status" value="1"/>
</dbReference>
<dbReference type="Gene3D" id="1.10.555.10">
    <property type="entry name" value="Rho GTPase activation protein"/>
    <property type="match status" value="1"/>
</dbReference>
<feature type="compositionally biased region" description="Polar residues" evidence="4">
    <location>
        <begin position="1324"/>
        <end position="1333"/>
    </location>
</feature>
<dbReference type="InterPro" id="IPR008936">
    <property type="entry name" value="Rho_GTPase_activation_prot"/>
</dbReference>
<feature type="region of interest" description="Disordered" evidence="4">
    <location>
        <begin position="1557"/>
        <end position="1601"/>
    </location>
</feature>
<dbReference type="InterPro" id="IPR001452">
    <property type="entry name" value="SH3_domain"/>
</dbReference>
<feature type="compositionally biased region" description="Basic and acidic residues" evidence="4">
    <location>
        <begin position="1431"/>
        <end position="1441"/>
    </location>
</feature>
<dbReference type="PROSITE" id="PS50238">
    <property type="entry name" value="RHOGAP"/>
    <property type="match status" value="1"/>
</dbReference>
<dbReference type="GO" id="GO:0007264">
    <property type="term" value="P:small GTPase-mediated signal transduction"/>
    <property type="evidence" value="ECO:0007669"/>
    <property type="project" value="TreeGrafter"/>
</dbReference>
<dbReference type="EMBL" id="CAJFCJ010000002">
    <property type="protein sequence ID" value="CAD5112488.1"/>
    <property type="molecule type" value="Genomic_DNA"/>
</dbReference>
<feature type="domain" description="Rho-GAP" evidence="6">
    <location>
        <begin position="321"/>
        <end position="518"/>
    </location>
</feature>
<feature type="domain" description="SH3" evidence="5">
    <location>
        <begin position="202"/>
        <end position="267"/>
    </location>
</feature>
<comment type="caution">
    <text evidence="7">The sequence shown here is derived from an EMBL/GenBank/DDBJ whole genome shotgun (WGS) entry which is preliminary data.</text>
</comment>
<evidence type="ECO:0000259" key="6">
    <source>
        <dbReference type="PROSITE" id="PS50238"/>
    </source>
</evidence>
<feature type="compositionally biased region" description="Basic and acidic residues" evidence="4">
    <location>
        <begin position="1400"/>
        <end position="1416"/>
    </location>
</feature>
<organism evidence="7 8">
    <name type="scientific">Dimorphilus gyrociliatus</name>
    <dbReference type="NCBI Taxonomy" id="2664684"/>
    <lineage>
        <taxon>Eukaryota</taxon>
        <taxon>Metazoa</taxon>
        <taxon>Spiralia</taxon>
        <taxon>Lophotrochozoa</taxon>
        <taxon>Annelida</taxon>
        <taxon>Polychaeta</taxon>
        <taxon>Polychaeta incertae sedis</taxon>
        <taxon>Dinophilidae</taxon>
        <taxon>Dimorphilus</taxon>
    </lineage>
</organism>
<dbReference type="Pfam" id="PF00018">
    <property type="entry name" value="SH3_1"/>
    <property type="match status" value="1"/>
</dbReference>
<dbReference type="PROSITE" id="PS50002">
    <property type="entry name" value="SH3"/>
    <property type="match status" value="1"/>
</dbReference>
<evidence type="ECO:0000259" key="5">
    <source>
        <dbReference type="PROSITE" id="PS50002"/>
    </source>
</evidence>
<dbReference type="SMART" id="SM00326">
    <property type="entry name" value="SH3"/>
    <property type="match status" value="1"/>
</dbReference>
<keyword evidence="1 3" id="KW-0728">SH3 domain</keyword>
<feature type="region of interest" description="Disordered" evidence="4">
    <location>
        <begin position="997"/>
        <end position="1044"/>
    </location>
</feature>
<keyword evidence="2" id="KW-0343">GTPase activation</keyword>
<evidence type="ECO:0000256" key="2">
    <source>
        <dbReference type="ARBA" id="ARBA00022468"/>
    </source>
</evidence>